<sequence>MNSNILNLIPHLIPIEKETNSNVSKSQQDTWVTFKGFIDIFNESYYINLEASMLEEDNKIEYIKIDCDPALNNLIINIKVILEQRLAKCESIKDFIHELKNLIECNLKKSHDEQSSQQNIEFLNSIDFYKRVVSEIDRIGWRNLVKVNETFTELVFEYEENSRVHEITIILTETFPKIEPMFRTELPTKFSFDWNQNSTLLEVYSQFMADVDSFSTFWDEMKMLDENCWILEPLKPTKTDCHRRIKLNAYVSIQIKIDPRNPRELPEIIFLGSEASTETFRDKFESKFNEWNSNISILYNLGELLEIKLPNKCEQEEEEIGIECGICYSFLLNNQGPSLYCETQSCNKPFHEQCLHEWLKNSTNCKIYFGFMFGSCPYCSESIKCKIMADQ</sequence>
<dbReference type="Pfam" id="PF11793">
    <property type="entry name" value="FANCL_C"/>
    <property type="match status" value="1"/>
</dbReference>
<dbReference type="InterPro" id="IPR016135">
    <property type="entry name" value="UBQ-conjugating_enzyme/RWD"/>
</dbReference>
<dbReference type="PANTHER" id="PTHR13206">
    <property type="entry name" value="UBIQUITIN LIGASE PROTEIN PHF9 FANCONI ANEMIA GROUP L PROTEIN"/>
    <property type="match status" value="1"/>
</dbReference>
<dbReference type="Gene3D" id="3.30.40.10">
    <property type="entry name" value="Zinc/RING finger domain, C3HC4 (zinc finger)"/>
    <property type="match status" value="1"/>
</dbReference>
<dbReference type="Pfam" id="PF18890">
    <property type="entry name" value="FANCL_d2"/>
    <property type="match status" value="1"/>
</dbReference>
<dbReference type="Pfam" id="PF09765">
    <property type="entry name" value="FANCL_d1"/>
    <property type="match status" value="1"/>
</dbReference>
<accession>A0A813TXN3</accession>
<dbReference type="InterPro" id="IPR013083">
    <property type="entry name" value="Znf_RING/FYVE/PHD"/>
</dbReference>
<dbReference type="OrthoDB" id="10263265at2759"/>
<dbReference type="AlphaFoldDB" id="A0A813TXN3"/>
<dbReference type="GO" id="GO:0006513">
    <property type="term" value="P:protein monoubiquitination"/>
    <property type="evidence" value="ECO:0007669"/>
    <property type="project" value="TreeGrafter"/>
</dbReference>
<dbReference type="CDD" id="cd23786">
    <property type="entry name" value="ELF_FANCL"/>
    <property type="match status" value="1"/>
</dbReference>
<dbReference type="PANTHER" id="PTHR13206:SF0">
    <property type="entry name" value="E3 UBIQUITIN-PROTEIN LIGASE FANCL"/>
    <property type="match status" value="1"/>
</dbReference>
<dbReference type="Pfam" id="PF18891">
    <property type="entry name" value="FANCL_d3"/>
    <property type="match status" value="1"/>
</dbReference>
<dbReference type="GO" id="GO:0036297">
    <property type="term" value="P:interstrand cross-link repair"/>
    <property type="evidence" value="ECO:0007669"/>
    <property type="project" value="InterPro"/>
</dbReference>
<dbReference type="CDD" id="cd23832">
    <property type="entry name" value="DRWD-C_FANCL"/>
    <property type="match status" value="1"/>
</dbReference>
<protein>
    <submittedName>
        <fullName evidence="5">Uncharacterized protein</fullName>
    </submittedName>
</protein>
<evidence type="ECO:0000313" key="5">
    <source>
        <dbReference type="EMBL" id="CAF0819887.1"/>
    </source>
</evidence>
<evidence type="ECO:0000259" key="4">
    <source>
        <dbReference type="Pfam" id="PF18891"/>
    </source>
</evidence>
<dbReference type="InterPro" id="IPR043003">
    <property type="entry name" value="FANCL_d3_sf"/>
</dbReference>
<keyword evidence="6" id="KW-1185">Reference proteome</keyword>
<evidence type="ECO:0000259" key="3">
    <source>
        <dbReference type="Pfam" id="PF18890"/>
    </source>
</evidence>
<evidence type="ECO:0000259" key="2">
    <source>
        <dbReference type="Pfam" id="PF11793"/>
    </source>
</evidence>
<dbReference type="InterPro" id="IPR019162">
    <property type="entry name" value="FancL_WD-rpt_cont_dom"/>
</dbReference>
<dbReference type="InterPro" id="IPR043898">
    <property type="entry name" value="FANCL_d2"/>
</dbReference>
<evidence type="ECO:0000313" key="6">
    <source>
        <dbReference type="Proteomes" id="UP000663879"/>
    </source>
</evidence>
<feature type="domain" description="FANCL UBC-like" evidence="3">
    <location>
        <begin position="128"/>
        <end position="214"/>
    </location>
</feature>
<feature type="domain" description="Fanconi anemia complex subunit FancL WD-repeat containing" evidence="1">
    <location>
        <begin position="29"/>
        <end position="104"/>
    </location>
</feature>
<comment type="caution">
    <text evidence="5">The sequence shown here is derived from an EMBL/GenBank/DDBJ whole genome shotgun (WGS) entry which is preliminary data.</text>
</comment>
<dbReference type="SUPFAM" id="SSF57850">
    <property type="entry name" value="RING/U-box"/>
    <property type="match status" value="1"/>
</dbReference>
<dbReference type="SMART" id="SM01197">
    <property type="entry name" value="FANCL_C"/>
    <property type="match status" value="1"/>
</dbReference>
<feature type="domain" description="FANCL UBC-like" evidence="4">
    <location>
        <begin position="217"/>
        <end position="311"/>
    </location>
</feature>
<dbReference type="EMBL" id="CAJNOC010000944">
    <property type="protein sequence ID" value="CAF0819887.1"/>
    <property type="molecule type" value="Genomic_DNA"/>
</dbReference>
<dbReference type="GO" id="GO:0043240">
    <property type="term" value="C:Fanconi anaemia nuclear complex"/>
    <property type="evidence" value="ECO:0007669"/>
    <property type="project" value="InterPro"/>
</dbReference>
<name>A0A813TXN3_9BILA</name>
<dbReference type="InterPro" id="IPR026850">
    <property type="entry name" value="FANCL_C"/>
</dbReference>
<dbReference type="Gene3D" id="3.10.110.20">
    <property type="entry name" value="RWD domain-like"/>
    <property type="match status" value="1"/>
</dbReference>
<dbReference type="Gene3D" id="3.10.110.10">
    <property type="entry name" value="Ubiquitin Conjugating Enzyme"/>
    <property type="match status" value="1"/>
</dbReference>
<dbReference type="GO" id="GO:0061630">
    <property type="term" value="F:ubiquitin protein ligase activity"/>
    <property type="evidence" value="ECO:0007669"/>
    <property type="project" value="TreeGrafter"/>
</dbReference>
<dbReference type="Proteomes" id="UP000663879">
    <property type="component" value="Unassembled WGS sequence"/>
</dbReference>
<feature type="domain" description="FANCL C-terminal" evidence="2">
    <location>
        <begin position="322"/>
        <end position="386"/>
    </location>
</feature>
<gene>
    <name evidence="5" type="ORF">OXX778_LOCUS7408</name>
</gene>
<organism evidence="5 6">
    <name type="scientific">Brachionus calyciflorus</name>
    <dbReference type="NCBI Taxonomy" id="104777"/>
    <lineage>
        <taxon>Eukaryota</taxon>
        <taxon>Metazoa</taxon>
        <taxon>Spiralia</taxon>
        <taxon>Gnathifera</taxon>
        <taxon>Rotifera</taxon>
        <taxon>Eurotatoria</taxon>
        <taxon>Monogononta</taxon>
        <taxon>Pseudotrocha</taxon>
        <taxon>Ploima</taxon>
        <taxon>Brachionidae</taxon>
        <taxon>Brachionus</taxon>
    </lineage>
</organism>
<dbReference type="CDD" id="cd23831">
    <property type="entry name" value="DRWD-N_FANCL"/>
    <property type="match status" value="1"/>
</dbReference>
<dbReference type="InterPro" id="IPR044037">
    <property type="entry name" value="FANCL_d3"/>
</dbReference>
<proteinExistence type="predicted"/>
<reference evidence="5" key="1">
    <citation type="submission" date="2021-02" db="EMBL/GenBank/DDBJ databases">
        <authorList>
            <person name="Nowell W R."/>
        </authorList>
    </citation>
    <scope>NUCLEOTIDE SEQUENCE</scope>
    <source>
        <strain evidence="5">Ploen Becks lab</strain>
    </source>
</reference>
<dbReference type="InterPro" id="IPR026848">
    <property type="entry name" value="Fancl"/>
</dbReference>
<evidence type="ECO:0000259" key="1">
    <source>
        <dbReference type="Pfam" id="PF09765"/>
    </source>
</evidence>